<keyword evidence="1" id="KW-0472">Membrane</keyword>
<gene>
    <name evidence="2" type="ORF">GCM10025782_30640</name>
</gene>
<proteinExistence type="predicted"/>
<evidence type="ECO:0000313" key="3">
    <source>
        <dbReference type="Proteomes" id="UP001500556"/>
    </source>
</evidence>
<feature type="transmembrane region" description="Helical" evidence="1">
    <location>
        <begin position="24"/>
        <end position="49"/>
    </location>
</feature>
<keyword evidence="1" id="KW-1133">Transmembrane helix</keyword>
<dbReference type="RefSeq" id="WP_345504663.1">
    <property type="nucleotide sequence ID" value="NZ_BAABLO010000012.1"/>
</dbReference>
<name>A0ABP8YI59_9MICO</name>
<sequence length="122" mass="13092">MTTTNRTPPTGAHRNSTRHHDLTMAWVAVASIPVAFVVAFAVGEGLYALLGYKPEDATEPLWVMLVAAVPAIVLFLVPCVAAVWYGNRARAQGRHVALLPMVIGAVLGAWMVIINIVSFLVT</sequence>
<reference evidence="3" key="1">
    <citation type="journal article" date="2019" name="Int. J. Syst. Evol. Microbiol.">
        <title>The Global Catalogue of Microorganisms (GCM) 10K type strain sequencing project: providing services to taxonomists for standard genome sequencing and annotation.</title>
        <authorList>
            <consortium name="The Broad Institute Genomics Platform"/>
            <consortium name="The Broad Institute Genome Sequencing Center for Infectious Disease"/>
            <person name="Wu L."/>
            <person name="Ma J."/>
        </authorList>
    </citation>
    <scope>NUCLEOTIDE SEQUENCE [LARGE SCALE GENOMIC DNA]</scope>
    <source>
        <strain evidence="3">JCM 18961</strain>
    </source>
</reference>
<keyword evidence="1" id="KW-0812">Transmembrane</keyword>
<feature type="transmembrane region" description="Helical" evidence="1">
    <location>
        <begin position="97"/>
        <end position="121"/>
    </location>
</feature>
<evidence type="ECO:0000256" key="1">
    <source>
        <dbReference type="SAM" id="Phobius"/>
    </source>
</evidence>
<feature type="transmembrane region" description="Helical" evidence="1">
    <location>
        <begin position="61"/>
        <end position="85"/>
    </location>
</feature>
<organism evidence="2 3">
    <name type="scientific">Pedococcus ginsenosidimutans</name>
    <dbReference type="NCBI Taxonomy" id="490570"/>
    <lineage>
        <taxon>Bacteria</taxon>
        <taxon>Bacillati</taxon>
        <taxon>Actinomycetota</taxon>
        <taxon>Actinomycetes</taxon>
        <taxon>Micrococcales</taxon>
        <taxon>Intrasporangiaceae</taxon>
        <taxon>Pedococcus</taxon>
    </lineage>
</organism>
<keyword evidence="3" id="KW-1185">Reference proteome</keyword>
<evidence type="ECO:0000313" key="2">
    <source>
        <dbReference type="EMBL" id="GAA4729541.1"/>
    </source>
</evidence>
<protein>
    <submittedName>
        <fullName evidence="2">Uncharacterized protein</fullName>
    </submittedName>
</protein>
<dbReference type="EMBL" id="BAABLO010000012">
    <property type="protein sequence ID" value="GAA4729541.1"/>
    <property type="molecule type" value="Genomic_DNA"/>
</dbReference>
<dbReference type="Proteomes" id="UP001500556">
    <property type="component" value="Unassembled WGS sequence"/>
</dbReference>
<comment type="caution">
    <text evidence="2">The sequence shown here is derived from an EMBL/GenBank/DDBJ whole genome shotgun (WGS) entry which is preliminary data.</text>
</comment>
<accession>A0ABP8YI59</accession>